<name>X1I6M0_9ZZZZ</name>
<proteinExistence type="predicted"/>
<organism evidence="1">
    <name type="scientific">marine sediment metagenome</name>
    <dbReference type="NCBI Taxonomy" id="412755"/>
    <lineage>
        <taxon>unclassified sequences</taxon>
        <taxon>metagenomes</taxon>
        <taxon>ecological metagenomes</taxon>
    </lineage>
</organism>
<comment type="caution">
    <text evidence="1">The sequence shown here is derived from an EMBL/GenBank/DDBJ whole genome shotgun (WGS) entry which is preliminary data.</text>
</comment>
<gene>
    <name evidence="1" type="ORF">S03H2_64227</name>
</gene>
<dbReference type="AlphaFoldDB" id="X1I6M0"/>
<reference evidence="1" key="1">
    <citation type="journal article" date="2014" name="Front. Microbiol.">
        <title>High frequency of phylogenetically diverse reductive dehalogenase-homologous genes in deep subseafloor sedimentary metagenomes.</title>
        <authorList>
            <person name="Kawai M."/>
            <person name="Futagami T."/>
            <person name="Toyoda A."/>
            <person name="Takaki Y."/>
            <person name="Nishi S."/>
            <person name="Hori S."/>
            <person name="Arai W."/>
            <person name="Tsubouchi T."/>
            <person name="Morono Y."/>
            <person name="Uchiyama I."/>
            <person name="Ito T."/>
            <person name="Fujiyama A."/>
            <person name="Inagaki F."/>
            <person name="Takami H."/>
        </authorList>
    </citation>
    <scope>NUCLEOTIDE SEQUENCE</scope>
    <source>
        <strain evidence="1">Expedition CK06-06</strain>
    </source>
</reference>
<evidence type="ECO:0008006" key="2">
    <source>
        <dbReference type="Google" id="ProtNLM"/>
    </source>
</evidence>
<accession>X1I6M0</accession>
<protein>
    <recommendedName>
        <fullName evidence="2">SpoVT-AbrB domain-containing protein</fullName>
    </recommendedName>
</protein>
<dbReference type="InterPro" id="IPR037914">
    <property type="entry name" value="SpoVT-AbrB_sf"/>
</dbReference>
<dbReference type="EMBL" id="BARU01041697">
    <property type="protein sequence ID" value="GAH77357.1"/>
    <property type="molecule type" value="Genomic_DNA"/>
</dbReference>
<sequence>MSLITKSKAFKHPSGGGQIHIPEAVWNQYKIENGDTIQWWRYEEEEEFIDESKNLIVLRVVKENVHPR</sequence>
<evidence type="ECO:0000313" key="1">
    <source>
        <dbReference type="EMBL" id="GAH77357.1"/>
    </source>
</evidence>
<dbReference type="SUPFAM" id="SSF89447">
    <property type="entry name" value="AbrB/MazE/MraZ-like"/>
    <property type="match status" value="1"/>
</dbReference>